<dbReference type="GO" id="GO:0034058">
    <property type="term" value="P:endosomal vesicle fusion"/>
    <property type="evidence" value="ECO:0007669"/>
    <property type="project" value="TreeGrafter"/>
</dbReference>
<name>A0AAD6ZDH9_9AGAR</name>
<keyword evidence="7" id="KW-1185">Reference proteome</keyword>
<dbReference type="SUPFAM" id="SSF48452">
    <property type="entry name" value="TPR-like"/>
    <property type="match status" value="1"/>
</dbReference>
<comment type="caution">
    <text evidence="6">The sequence shown here is derived from an EMBL/GenBank/DDBJ whole genome shotgun (WGS) entry which is preliminary data.</text>
</comment>
<evidence type="ECO:0000313" key="7">
    <source>
        <dbReference type="Proteomes" id="UP001218218"/>
    </source>
</evidence>
<reference evidence="6" key="1">
    <citation type="submission" date="2023-03" db="EMBL/GenBank/DDBJ databases">
        <title>Massive genome expansion in bonnet fungi (Mycena s.s.) driven by repeated elements and novel gene families across ecological guilds.</title>
        <authorList>
            <consortium name="Lawrence Berkeley National Laboratory"/>
            <person name="Harder C.B."/>
            <person name="Miyauchi S."/>
            <person name="Viragh M."/>
            <person name="Kuo A."/>
            <person name="Thoen E."/>
            <person name="Andreopoulos B."/>
            <person name="Lu D."/>
            <person name="Skrede I."/>
            <person name="Drula E."/>
            <person name="Henrissat B."/>
            <person name="Morin E."/>
            <person name="Kohler A."/>
            <person name="Barry K."/>
            <person name="LaButti K."/>
            <person name="Morin E."/>
            <person name="Salamov A."/>
            <person name="Lipzen A."/>
            <person name="Mereny Z."/>
            <person name="Hegedus B."/>
            <person name="Baldrian P."/>
            <person name="Stursova M."/>
            <person name="Weitz H."/>
            <person name="Taylor A."/>
            <person name="Grigoriev I.V."/>
            <person name="Nagy L.G."/>
            <person name="Martin F."/>
            <person name="Kauserud H."/>
        </authorList>
    </citation>
    <scope>NUCLEOTIDE SEQUENCE</scope>
    <source>
        <strain evidence="6">CBHHK002</strain>
    </source>
</reference>
<evidence type="ECO:0000256" key="1">
    <source>
        <dbReference type="ARBA" id="ARBA00004184"/>
    </source>
</evidence>
<accession>A0AAD6ZDH9</accession>
<dbReference type="InterPro" id="IPR032914">
    <property type="entry name" value="Vam6/VPS39/TRAP1"/>
</dbReference>
<dbReference type="Pfam" id="PF00780">
    <property type="entry name" value="CNH"/>
    <property type="match status" value="1"/>
</dbReference>
<dbReference type="PROSITE" id="PS50219">
    <property type="entry name" value="CNH"/>
    <property type="match status" value="1"/>
</dbReference>
<feature type="repeat" description="CHCR" evidence="4">
    <location>
        <begin position="669"/>
        <end position="827"/>
    </location>
</feature>
<evidence type="ECO:0000256" key="3">
    <source>
        <dbReference type="ARBA" id="ARBA00038201"/>
    </source>
</evidence>
<proteinExistence type="inferred from homology"/>
<dbReference type="PROSITE" id="PS50236">
    <property type="entry name" value="CHCR"/>
    <property type="match status" value="1"/>
</dbReference>
<dbReference type="EMBL" id="JARIHO010000057">
    <property type="protein sequence ID" value="KAJ7318554.1"/>
    <property type="molecule type" value="Genomic_DNA"/>
</dbReference>
<protein>
    <submittedName>
        <fullName evidence="6">Vacuolar sorting protein 39 domain 1-domain-containing protein</fullName>
    </submittedName>
</protein>
<gene>
    <name evidence="6" type="ORF">DFH08DRAFT_892230</name>
</gene>
<sequence>MTPFECPTAVVSGLKEKITSLTAQDDRLYVGTTTGKLIIFWIDENVDGSDKTAIQLEIQTRPVSKAIDQIGIIKDINSLVLLSDAAVTLFPLPGLSPSTSLPTTKDAFSFAIHSSLQQILSGPQAAGVSVTQFIVGCRRKVMIYTWRDGETQETKEASLPHSPRTISFLDKDTACFAYSATAYAIFSISTMVATSVSLPLRGTSGTRAFSALGGYMPFGLKAKSKPQVIPISESEALILKDNAGIFIGSDAKPTRTASVEWLAPPGEIAFLKPYIFSILPAAVPTAVIEVRSSISLLPIQTLALPFNHAASISTSSSTVPRPHTGNATIQLLMPSASSNSLFLVTARIHSTAAMAEGSTIWQMRMKPWNAQINGLVDAGHYHDALALLNKLDADTVPDKEQRVKTIRGLLAVAQFRAGQFDPALKTFIALDVNPAKVIALYPVEVSGRLAVPQDAWISLFGGPVRPVAGEDSTASSTPSVPVFFEDDLPRAMRMLWDYLTYHHPRVALALAAIGITPENQSHGIDSLSETSLNDLFALPDAPLSALDPEQLLHFAQIVDTALFESYIFCGHGLLGPLCRVPNWCEVSEVEEKLRARGKFAELCDLYNGMNMHGKALKLLEQLSEAEKKMENKLSPSISYLRKLGPEHLDLIFASSRWIFEQDGAMAFQIFTSEDVELPRAAIADHLEFIDPKLCVRYLEFLVEERQEESIMFHDRLADSYLKMTLSGKTRNDEDWSQHYEKLLKFIDTTDRYTVERLYSQISSEDLFEARAILLGRLGRHDKALELYVYQLHDYLKAEEHCRRVYHASTRASSIYLTLLRTYLWPAGNNGPHRLQLALELIKRKRQQMDAADTLQMLPPLVTIQDIHALLIGALRAPRFDTRVVRNLGEARADQVGRQLMKLQTRRVKITESRICPQCHKRMGNSFIVVHPPRGQVTHYQCRKTFSRREK</sequence>
<dbReference type="InterPro" id="IPR019452">
    <property type="entry name" value="VPS39/TGF_beta_rcpt-assoc_1"/>
</dbReference>
<feature type="domain" description="CNH" evidence="5">
    <location>
        <begin position="15"/>
        <end position="317"/>
    </location>
</feature>
<dbReference type="Pfam" id="PF10367">
    <property type="entry name" value="zf-Vps39_C"/>
    <property type="match status" value="1"/>
</dbReference>
<evidence type="ECO:0000256" key="2">
    <source>
        <dbReference type="ARBA" id="ARBA00023136"/>
    </source>
</evidence>
<dbReference type="Pfam" id="PF10366">
    <property type="entry name" value="Vps39_1"/>
    <property type="match status" value="1"/>
</dbReference>
<comment type="subcellular location">
    <subcellularLocation>
        <location evidence="1">Endomembrane system</location>
        <topology evidence="1">Peripheral membrane protein</topology>
    </subcellularLocation>
</comment>
<dbReference type="PANTHER" id="PTHR12894:SF49">
    <property type="entry name" value="VAM6_VPS39-LIKE PROTEIN"/>
    <property type="match status" value="1"/>
</dbReference>
<dbReference type="PANTHER" id="PTHR12894">
    <property type="entry name" value="CNH DOMAIN CONTAINING"/>
    <property type="match status" value="1"/>
</dbReference>
<dbReference type="GO" id="GO:0012505">
    <property type="term" value="C:endomembrane system"/>
    <property type="evidence" value="ECO:0007669"/>
    <property type="project" value="UniProtKB-SubCell"/>
</dbReference>
<organism evidence="6 7">
    <name type="scientific">Mycena albidolilacea</name>
    <dbReference type="NCBI Taxonomy" id="1033008"/>
    <lineage>
        <taxon>Eukaryota</taxon>
        <taxon>Fungi</taxon>
        <taxon>Dikarya</taxon>
        <taxon>Basidiomycota</taxon>
        <taxon>Agaricomycotina</taxon>
        <taxon>Agaricomycetes</taxon>
        <taxon>Agaricomycetidae</taxon>
        <taxon>Agaricales</taxon>
        <taxon>Marasmiineae</taxon>
        <taxon>Mycenaceae</taxon>
        <taxon>Mycena</taxon>
    </lineage>
</organism>
<dbReference type="GO" id="GO:0000329">
    <property type="term" value="C:fungal-type vacuole membrane"/>
    <property type="evidence" value="ECO:0007669"/>
    <property type="project" value="TreeGrafter"/>
</dbReference>
<dbReference type="InterPro" id="IPR011990">
    <property type="entry name" value="TPR-like_helical_dom_sf"/>
</dbReference>
<evidence type="ECO:0000313" key="6">
    <source>
        <dbReference type="EMBL" id="KAJ7318554.1"/>
    </source>
</evidence>
<keyword evidence="2" id="KW-0472">Membrane</keyword>
<dbReference type="GO" id="GO:0006886">
    <property type="term" value="P:intracellular protein transport"/>
    <property type="evidence" value="ECO:0007669"/>
    <property type="project" value="UniProtKB-UniRule"/>
</dbReference>
<dbReference type="Proteomes" id="UP001218218">
    <property type="component" value="Unassembled WGS sequence"/>
</dbReference>
<dbReference type="InterPro" id="IPR000547">
    <property type="entry name" value="Clathrin_H-chain/VPS_repeat"/>
</dbReference>
<dbReference type="AlphaFoldDB" id="A0AAD6ZDH9"/>
<dbReference type="InterPro" id="IPR001180">
    <property type="entry name" value="CNH_dom"/>
</dbReference>
<comment type="similarity">
    <text evidence="3">Belongs to the VAM6/VPS39 family.</text>
</comment>
<dbReference type="GO" id="GO:0006914">
    <property type="term" value="P:autophagy"/>
    <property type="evidence" value="ECO:0007669"/>
    <property type="project" value="TreeGrafter"/>
</dbReference>
<evidence type="ECO:0000259" key="5">
    <source>
        <dbReference type="PROSITE" id="PS50219"/>
    </source>
</evidence>
<dbReference type="InterPro" id="IPR019453">
    <property type="entry name" value="VPS39/TGFA1_Znf"/>
</dbReference>
<evidence type="ECO:0000256" key="4">
    <source>
        <dbReference type="PROSITE-ProRule" id="PRU01006"/>
    </source>
</evidence>